<dbReference type="NCBIfam" id="TIGR01543">
    <property type="entry name" value="proheadase_HK97"/>
    <property type="match status" value="1"/>
</dbReference>
<protein>
    <submittedName>
        <fullName evidence="5">Peptidase U35</fullName>
    </submittedName>
</protein>
<dbReference type="KEGG" id="mmor:MMOR_17400"/>
<evidence type="ECO:0000256" key="1">
    <source>
        <dbReference type="ARBA" id="ARBA00022612"/>
    </source>
</evidence>
<reference evidence="5 6" key="1">
    <citation type="journal article" date="2019" name="Emerg. Microbes Infect.">
        <title>Comprehensive subspecies identification of 175 nontuberculous mycobacteria species based on 7547 genomic profiles.</title>
        <authorList>
            <person name="Matsumoto Y."/>
            <person name="Kinjo T."/>
            <person name="Motooka D."/>
            <person name="Nabeya D."/>
            <person name="Jung N."/>
            <person name="Uechi K."/>
            <person name="Horii T."/>
            <person name="Iida T."/>
            <person name="Fujita J."/>
            <person name="Nakamura S."/>
        </authorList>
    </citation>
    <scope>NUCLEOTIDE SEQUENCE [LARGE SCALE GENOMIC DNA]</scope>
    <source>
        <strain evidence="5 6">JCM 6375</strain>
    </source>
</reference>
<keyword evidence="6" id="KW-1185">Reference proteome</keyword>
<dbReference type="Pfam" id="PF04586">
    <property type="entry name" value="Peptidase_S78"/>
    <property type="match status" value="1"/>
</dbReference>
<evidence type="ECO:0000256" key="2">
    <source>
        <dbReference type="ARBA" id="ARBA00022670"/>
    </source>
</evidence>
<keyword evidence="3" id="KW-0378">Hydrolase</keyword>
<organism evidence="5 6">
    <name type="scientific">Mycolicibacterium moriokaense</name>
    <dbReference type="NCBI Taxonomy" id="39691"/>
    <lineage>
        <taxon>Bacteria</taxon>
        <taxon>Bacillati</taxon>
        <taxon>Actinomycetota</taxon>
        <taxon>Actinomycetes</taxon>
        <taxon>Mycobacteriales</taxon>
        <taxon>Mycobacteriaceae</taxon>
        <taxon>Mycolicibacterium</taxon>
    </lineage>
</organism>
<evidence type="ECO:0000256" key="3">
    <source>
        <dbReference type="ARBA" id="ARBA00022801"/>
    </source>
</evidence>
<evidence type="ECO:0000313" key="5">
    <source>
        <dbReference type="EMBL" id="BBX00804.1"/>
    </source>
</evidence>
<dbReference type="EMBL" id="AP022560">
    <property type="protein sequence ID" value="BBX00804.1"/>
    <property type="molecule type" value="Genomic_DNA"/>
</dbReference>
<keyword evidence="2" id="KW-0645">Protease</keyword>
<gene>
    <name evidence="5" type="ORF">MMOR_17400</name>
</gene>
<name>A0AAD1HA27_9MYCO</name>
<evidence type="ECO:0000259" key="4">
    <source>
        <dbReference type="Pfam" id="PF04586"/>
    </source>
</evidence>
<dbReference type="GO" id="GO:0006508">
    <property type="term" value="P:proteolysis"/>
    <property type="evidence" value="ECO:0007669"/>
    <property type="project" value="UniProtKB-KW"/>
</dbReference>
<dbReference type="AlphaFoldDB" id="A0AAD1HA27"/>
<sequence>MMKADLSVWEYRSRIEQRSDSETLTLTGYASTFDDYQMYGGPSAGGWIERVDRHAFDETLRENPDLHLLVNHEGLPLARTRSGTLVLSVDDHGLKVVATLDRSDPDVQRLEPKMRRGDLTEMSFAFRVKAQTWSAAPGFDDPESLRLIQQVDLHKGDVSVVNFGANSSTSATIRSLNPPAEIDGRTQLIRVRIKTLSKGNSIVN</sequence>
<dbReference type="GO" id="GO:0008233">
    <property type="term" value="F:peptidase activity"/>
    <property type="evidence" value="ECO:0007669"/>
    <property type="project" value="UniProtKB-KW"/>
</dbReference>
<feature type="domain" description="Prohead serine protease" evidence="4">
    <location>
        <begin position="17"/>
        <end position="173"/>
    </location>
</feature>
<proteinExistence type="predicted"/>
<accession>A0AAD1HA27</accession>
<evidence type="ECO:0000313" key="6">
    <source>
        <dbReference type="Proteomes" id="UP000466681"/>
    </source>
</evidence>
<dbReference type="Proteomes" id="UP000466681">
    <property type="component" value="Chromosome"/>
</dbReference>
<keyword evidence="1" id="KW-1188">Viral release from host cell</keyword>
<dbReference type="InterPro" id="IPR006433">
    <property type="entry name" value="Prohead_protease"/>
</dbReference>
<dbReference type="InterPro" id="IPR054613">
    <property type="entry name" value="Peptidase_S78_dom"/>
</dbReference>